<dbReference type="WBParaSite" id="L893_g15738.t1">
    <property type="protein sequence ID" value="L893_g15738.t1"/>
    <property type="gene ID" value="L893_g15738"/>
</dbReference>
<keyword evidence="2" id="KW-1185">Reference proteome</keyword>
<dbReference type="AlphaFoldDB" id="A0A1I7YFD3"/>
<reference evidence="3" key="1">
    <citation type="submission" date="2016-11" db="UniProtKB">
        <authorList>
            <consortium name="WormBaseParasite"/>
        </authorList>
    </citation>
    <scope>IDENTIFICATION</scope>
</reference>
<evidence type="ECO:0000313" key="3">
    <source>
        <dbReference type="WBParaSite" id="L893_g15738.t1"/>
    </source>
</evidence>
<evidence type="ECO:0000313" key="2">
    <source>
        <dbReference type="Proteomes" id="UP000095287"/>
    </source>
</evidence>
<protein>
    <submittedName>
        <fullName evidence="3">Uncharacterized protein</fullName>
    </submittedName>
</protein>
<dbReference type="Proteomes" id="UP000095287">
    <property type="component" value="Unplaced"/>
</dbReference>
<organism evidence="2 3">
    <name type="scientific">Steinernema glaseri</name>
    <dbReference type="NCBI Taxonomy" id="37863"/>
    <lineage>
        <taxon>Eukaryota</taxon>
        <taxon>Metazoa</taxon>
        <taxon>Ecdysozoa</taxon>
        <taxon>Nematoda</taxon>
        <taxon>Chromadorea</taxon>
        <taxon>Rhabditida</taxon>
        <taxon>Tylenchina</taxon>
        <taxon>Panagrolaimomorpha</taxon>
        <taxon>Strongyloidoidea</taxon>
        <taxon>Steinernematidae</taxon>
        <taxon>Steinernema</taxon>
    </lineage>
</organism>
<name>A0A1I7YFD3_9BILA</name>
<feature type="region of interest" description="Disordered" evidence="1">
    <location>
        <begin position="127"/>
        <end position="148"/>
    </location>
</feature>
<proteinExistence type="predicted"/>
<evidence type="ECO:0000256" key="1">
    <source>
        <dbReference type="SAM" id="MobiDB-lite"/>
    </source>
</evidence>
<sequence length="148" mass="15855">MTGATKANCSKEGGGWHWKGGLPATGTIEESTCITLQELPASDEIAARTSVNIGLTVIKPVEDKVMDSIVGCPSHPPGSLMASLGGGYRLYLAERKCNSTAIASDLFIFIKESQLHHRLQNALHPLFPEPATPSSHNQPGRRLCGHIR</sequence>
<accession>A0A1I7YFD3</accession>